<dbReference type="KEGG" id="pbu:L21SP3_00969"/>
<evidence type="ECO:0000313" key="1">
    <source>
        <dbReference type="EMBL" id="AQQ09169.1"/>
    </source>
</evidence>
<protein>
    <recommendedName>
        <fullName evidence="3">Glycosyltransferase</fullName>
    </recommendedName>
</protein>
<dbReference type="EMBL" id="CP019633">
    <property type="protein sequence ID" value="AQQ09169.1"/>
    <property type="molecule type" value="Genomic_DNA"/>
</dbReference>
<reference evidence="2" key="1">
    <citation type="submission" date="2017-02" db="EMBL/GenBank/DDBJ databases">
        <title>Comparative genomics and description of representatives of a novel lineage of planctomycetes thriving in anoxic sediments.</title>
        <authorList>
            <person name="Spring S."/>
            <person name="Bunk B."/>
            <person name="Sproer C."/>
            <person name="Klenk H.-P."/>
        </authorList>
    </citation>
    <scope>NUCLEOTIDE SEQUENCE [LARGE SCALE GENOMIC DNA]</scope>
    <source>
        <strain evidence="2">L21-RPul-D3</strain>
    </source>
</reference>
<dbReference type="STRING" id="1940790.L21SP3_00969"/>
<name>A0A1Q2HNV2_9BACT</name>
<dbReference type="AlphaFoldDB" id="A0A1Q2HNV2"/>
<evidence type="ECO:0008006" key="3">
    <source>
        <dbReference type="Google" id="ProtNLM"/>
    </source>
</evidence>
<gene>
    <name evidence="1" type="ORF">L21SP3_00969</name>
</gene>
<dbReference type="RefSeq" id="WP_077539674.1">
    <property type="nucleotide sequence ID" value="NZ_CP019633.1"/>
</dbReference>
<organism evidence="1 2">
    <name type="scientific">Sedimentisphaera cyanobacteriorum</name>
    <dbReference type="NCBI Taxonomy" id="1940790"/>
    <lineage>
        <taxon>Bacteria</taxon>
        <taxon>Pseudomonadati</taxon>
        <taxon>Planctomycetota</taxon>
        <taxon>Phycisphaerae</taxon>
        <taxon>Sedimentisphaerales</taxon>
        <taxon>Sedimentisphaeraceae</taxon>
        <taxon>Sedimentisphaera</taxon>
    </lineage>
</organism>
<accession>A0A1Q2HNV2</accession>
<sequence>MSMAVLVPSFDKYSFLWQAFFKLFKEYWPNCRYPVYLGTNYKSADIDWVTDLKIGEDTCWGLTVSKMLEMIEEDYVVIILEDFFIIELVDDAAIESAYEFIKANGIDCLGLHACPKPKTLPQDGQIFGEVLPGEPYRINAQVSIWKKESLLKVLRPNFSPWDFETLGDVVARKNSLEIWGSYKPLIHHEQAIGRGKWFQSIVPVCEKHGINFDFYERGFYEPQKPSFIAKCKGLIKPHIIPILCWIRSK</sequence>
<dbReference type="OrthoDB" id="8807075at2"/>
<proteinExistence type="predicted"/>
<dbReference type="Proteomes" id="UP000188273">
    <property type="component" value="Chromosome"/>
</dbReference>
<evidence type="ECO:0000313" key="2">
    <source>
        <dbReference type="Proteomes" id="UP000188273"/>
    </source>
</evidence>
<keyword evidence="2" id="KW-1185">Reference proteome</keyword>